<evidence type="ECO:0000313" key="2">
    <source>
        <dbReference type="EMBL" id="WSE32980.1"/>
    </source>
</evidence>
<dbReference type="InterPro" id="IPR011009">
    <property type="entry name" value="Kinase-like_dom_sf"/>
</dbReference>
<evidence type="ECO:0000259" key="1">
    <source>
        <dbReference type="Pfam" id="PF01636"/>
    </source>
</evidence>
<gene>
    <name evidence="2" type="ORF">VSH64_12780</name>
</gene>
<name>A0ABZ1IHT0_9PSEU</name>
<keyword evidence="3" id="KW-1185">Reference proteome</keyword>
<evidence type="ECO:0000313" key="3">
    <source>
        <dbReference type="Proteomes" id="UP001330812"/>
    </source>
</evidence>
<dbReference type="RefSeq" id="WP_326835787.1">
    <property type="nucleotide sequence ID" value="NZ_CP142149.1"/>
</dbReference>
<protein>
    <submittedName>
        <fullName evidence="2">Phosphotransferase</fullName>
    </submittedName>
</protein>
<feature type="domain" description="Aminoglycoside phosphotransferase" evidence="1">
    <location>
        <begin position="56"/>
        <end position="266"/>
    </location>
</feature>
<organism evidence="2 3">
    <name type="scientific">Amycolatopsis rhabdoformis</name>
    <dbReference type="NCBI Taxonomy" id="1448059"/>
    <lineage>
        <taxon>Bacteria</taxon>
        <taxon>Bacillati</taxon>
        <taxon>Actinomycetota</taxon>
        <taxon>Actinomycetes</taxon>
        <taxon>Pseudonocardiales</taxon>
        <taxon>Pseudonocardiaceae</taxon>
        <taxon>Amycolatopsis</taxon>
    </lineage>
</organism>
<reference evidence="2 3" key="1">
    <citation type="journal article" date="2015" name="Int. J. Syst. Evol. Microbiol.">
        <title>Amycolatopsis rhabdoformis sp. nov., an actinomycete isolated from a tropical forest soil.</title>
        <authorList>
            <person name="Souza W.R."/>
            <person name="Silva R.E."/>
            <person name="Goodfellow M."/>
            <person name="Busarakam K."/>
            <person name="Figueiro F.S."/>
            <person name="Ferreira D."/>
            <person name="Rodrigues-Filho E."/>
            <person name="Moraes L.A.B."/>
            <person name="Zucchi T.D."/>
        </authorList>
    </citation>
    <scope>NUCLEOTIDE SEQUENCE [LARGE SCALE GENOMIC DNA]</scope>
    <source>
        <strain evidence="2 3">NCIMB 14900</strain>
    </source>
</reference>
<dbReference type="Pfam" id="PF01636">
    <property type="entry name" value="APH"/>
    <property type="match status" value="1"/>
</dbReference>
<dbReference type="Proteomes" id="UP001330812">
    <property type="component" value="Chromosome"/>
</dbReference>
<accession>A0ABZ1IHT0</accession>
<dbReference type="Gene3D" id="3.90.1200.10">
    <property type="match status" value="1"/>
</dbReference>
<dbReference type="SUPFAM" id="SSF56112">
    <property type="entry name" value="Protein kinase-like (PK-like)"/>
    <property type="match status" value="1"/>
</dbReference>
<dbReference type="InterPro" id="IPR002575">
    <property type="entry name" value="Aminoglycoside_PTrfase"/>
</dbReference>
<dbReference type="EMBL" id="CP142149">
    <property type="protein sequence ID" value="WSE32980.1"/>
    <property type="molecule type" value="Genomic_DNA"/>
</dbReference>
<sequence length="299" mass="31714">MDEAPSAGPGGAVLTEPLDPAARARLVDRFGTSVEPWCDALPGLVDRLAPRWSLTVREARPGNTGRTLLCDSPDGPRVLKLCPDPAIARAEATALQAWAGLPRVVQLLDTDLTEGAILLEGLVPGTTLTESDVPWDQVRDLLTQIHSVPADGPFPTQLDRVHTMFDLAERRLRGSGALHHLPLDVLRTGRTRAESLATTGPVTLVHGDLHPGNVLDAGPARGIVAIDPRPCLGDPAFDAVDWAFLPLASGGTFGDGLAQLPDPARTRAWCVALAPLVAMGPLRRTGRTRFTDAVLALAR</sequence>
<proteinExistence type="predicted"/>